<dbReference type="CDD" id="cd01763">
    <property type="entry name" value="Ubl_SUMO_like"/>
    <property type="match status" value="1"/>
</dbReference>
<dbReference type="Pfam" id="PF11976">
    <property type="entry name" value="Rad60-SLD"/>
    <property type="match status" value="1"/>
</dbReference>
<evidence type="ECO:0000259" key="2">
    <source>
        <dbReference type="Pfam" id="PF11976"/>
    </source>
</evidence>
<evidence type="ECO:0000313" key="3">
    <source>
        <dbReference type="EMBL" id="KLO08661.1"/>
    </source>
</evidence>
<gene>
    <name evidence="3" type="ORF">SCHPADRAFT_600469</name>
</gene>
<evidence type="ECO:0000313" key="4">
    <source>
        <dbReference type="Proteomes" id="UP000053477"/>
    </source>
</evidence>
<sequence>MTAGHSHLPPGRVKRCARRRKCPNGPGKGRKHSISLSDDEDDDEVDNEDADDSLVIHRTPVAKKKKNLVNRSPSITPPPPVPMQQLMVARNLVRQTFDATRSSPPIIDVDDDDGPGDESVELAPELVAIAVSKRHAKSASAKNGSTESSTAPQVTLTIKFIPHPKDEEGEIQIFQFNMRQDEAFASLFSALADEAGVLEEKMIVTYDGKRVFATSTPFSLGVWSAAEFEAYNAHVFEYIQERKRERAFSPNTYEPEVENTAIGGNLTEDFGAADSGLESDGGSQDTFKLTLQSGTGNVTVTVRPATKCSSIVASFLKKTGRPASASKKARICVDGESLDPNDPIDVAGLEDGDVVDIIGI</sequence>
<dbReference type="InterPro" id="IPR022617">
    <property type="entry name" value="Rad60/SUMO-like_dom"/>
</dbReference>
<dbReference type="OrthoDB" id="3365399at2759"/>
<keyword evidence="4" id="KW-1185">Reference proteome</keyword>
<dbReference type="InParanoid" id="A0A0H2RV32"/>
<dbReference type="Proteomes" id="UP000053477">
    <property type="component" value="Unassembled WGS sequence"/>
</dbReference>
<dbReference type="AlphaFoldDB" id="A0A0H2RV32"/>
<proteinExistence type="predicted"/>
<dbReference type="STRING" id="27342.A0A0H2RV32"/>
<feature type="domain" description="Rad60/SUMO-like" evidence="2">
    <location>
        <begin position="292"/>
        <end position="358"/>
    </location>
</feature>
<dbReference type="CDD" id="cd17080">
    <property type="entry name" value="Ubl_SLD2_Esc2_like"/>
    <property type="match status" value="1"/>
</dbReference>
<dbReference type="InterPro" id="IPR029071">
    <property type="entry name" value="Ubiquitin-like_domsf"/>
</dbReference>
<protein>
    <recommendedName>
        <fullName evidence="2">Rad60/SUMO-like domain-containing protein</fullName>
    </recommendedName>
</protein>
<evidence type="ECO:0000256" key="1">
    <source>
        <dbReference type="SAM" id="MobiDB-lite"/>
    </source>
</evidence>
<feature type="compositionally biased region" description="Basic residues" evidence="1">
    <location>
        <begin position="12"/>
        <end position="33"/>
    </location>
</feature>
<accession>A0A0H2RV32</accession>
<feature type="compositionally biased region" description="Acidic residues" evidence="1">
    <location>
        <begin position="37"/>
        <end position="52"/>
    </location>
</feature>
<feature type="region of interest" description="Disordered" evidence="1">
    <location>
        <begin position="1"/>
        <end position="82"/>
    </location>
</feature>
<organism evidence="3 4">
    <name type="scientific">Schizopora paradoxa</name>
    <dbReference type="NCBI Taxonomy" id="27342"/>
    <lineage>
        <taxon>Eukaryota</taxon>
        <taxon>Fungi</taxon>
        <taxon>Dikarya</taxon>
        <taxon>Basidiomycota</taxon>
        <taxon>Agaricomycotina</taxon>
        <taxon>Agaricomycetes</taxon>
        <taxon>Hymenochaetales</taxon>
        <taxon>Schizoporaceae</taxon>
        <taxon>Schizopora</taxon>
    </lineage>
</organism>
<name>A0A0H2RV32_9AGAM</name>
<dbReference type="EMBL" id="KQ086082">
    <property type="protein sequence ID" value="KLO08661.1"/>
    <property type="molecule type" value="Genomic_DNA"/>
</dbReference>
<dbReference type="SUPFAM" id="SSF54236">
    <property type="entry name" value="Ubiquitin-like"/>
    <property type="match status" value="1"/>
</dbReference>
<reference evidence="3 4" key="1">
    <citation type="submission" date="2015-04" db="EMBL/GenBank/DDBJ databases">
        <title>Complete genome sequence of Schizopora paradoxa KUC8140, a cosmopolitan wood degrader in East Asia.</title>
        <authorList>
            <consortium name="DOE Joint Genome Institute"/>
            <person name="Min B."/>
            <person name="Park H."/>
            <person name="Jang Y."/>
            <person name="Kim J.-J."/>
            <person name="Kim K.H."/>
            <person name="Pangilinan J."/>
            <person name="Lipzen A."/>
            <person name="Riley R."/>
            <person name="Grigoriev I.V."/>
            <person name="Spatafora J.W."/>
            <person name="Choi I.-G."/>
        </authorList>
    </citation>
    <scope>NUCLEOTIDE SEQUENCE [LARGE SCALE GENOMIC DNA]</scope>
    <source>
        <strain evidence="3 4">KUC8140</strain>
    </source>
</reference>
<dbReference type="Gene3D" id="3.10.20.90">
    <property type="entry name" value="Phosphatidylinositol 3-kinase Catalytic Subunit, Chain A, domain 1"/>
    <property type="match status" value="2"/>
</dbReference>